<accession>A0AA43TKI7</accession>
<dbReference type="EMBL" id="JAQSDF010000004">
    <property type="protein sequence ID" value="MDI1230062.1"/>
    <property type="molecule type" value="Genomic_DNA"/>
</dbReference>
<comment type="caution">
    <text evidence="1">The sequence shown here is derived from an EMBL/GenBank/DDBJ whole genome shotgun (WGS) entry which is preliminary data.</text>
</comment>
<name>A0AA43TKI7_9GAMM</name>
<evidence type="ECO:0000313" key="1">
    <source>
        <dbReference type="EMBL" id="MDI1230062.1"/>
    </source>
</evidence>
<protein>
    <submittedName>
        <fullName evidence="1">Uncharacterized protein</fullName>
    </submittedName>
</protein>
<organism evidence="1 2">
    <name type="scientific">Candidatus Methylobacter titanis</name>
    <dbReference type="NCBI Taxonomy" id="3053457"/>
    <lineage>
        <taxon>Bacteria</taxon>
        <taxon>Pseudomonadati</taxon>
        <taxon>Pseudomonadota</taxon>
        <taxon>Gammaproteobacteria</taxon>
        <taxon>Methylococcales</taxon>
        <taxon>Methylococcaceae</taxon>
        <taxon>Methylobacter</taxon>
    </lineage>
</organism>
<evidence type="ECO:0000313" key="2">
    <source>
        <dbReference type="Proteomes" id="UP001160519"/>
    </source>
</evidence>
<proteinExistence type="predicted"/>
<dbReference type="AlphaFoldDB" id="A0AA43TKI7"/>
<dbReference type="Proteomes" id="UP001160519">
    <property type="component" value="Unassembled WGS sequence"/>
</dbReference>
<reference evidence="1" key="1">
    <citation type="submission" date="2023-01" db="EMBL/GenBank/DDBJ databases">
        <title>Biogeochemical cycle of methane in antarctic sediments.</title>
        <authorList>
            <person name="Roldan D.M."/>
            <person name="Menes R.J."/>
        </authorList>
    </citation>
    <scope>NUCLEOTIDE SEQUENCE [LARGE SCALE GENOMIC DNA]</scope>
    <source>
        <strain evidence="1">K-2018 MAG008</strain>
    </source>
</reference>
<gene>
    <name evidence="1" type="ORF">PSU93_02810</name>
</gene>
<sequence length="63" mass="7012">MINNSKPITVDETAEEILHLLKAAKAGIDFDPATLQDQAKSMQEQRMYLMRQLTASPHSPSSL</sequence>
<keyword evidence="2" id="KW-1185">Reference proteome</keyword>